<evidence type="ECO:0000256" key="1">
    <source>
        <dbReference type="ARBA" id="ARBA00009500"/>
    </source>
</evidence>
<dbReference type="SUPFAM" id="SSF56574">
    <property type="entry name" value="Serpins"/>
    <property type="match status" value="1"/>
</dbReference>
<gene>
    <name evidence="5" type="ORF">SNAT2548_LOCUS6296</name>
</gene>
<comment type="similarity">
    <text evidence="1 2">Belongs to the serpin family.</text>
</comment>
<comment type="caution">
    <text evidence="5">The sequence shown here is derived from an EMBL/GenBank/DDBJ whole genome shotgun (WGS) entry which is preliminary data.</text>
</comment>
<dbReference type="OrthoDB" id="419611at2759"/>
<dbReference type="InterPro" id="IPR023796">
    <property type="entry name" value="Serpin_dom"/>
</dbReference>
<dbReference type="Gene3D" id="2.30.39.10">
    <property type="entry name" value="Alpha-1-antitrypsin, domain 1"/>
    <property type="match status" value="1"/>
</dbReference>
<keyword evidence="6" id="KW-1185">Reference proteome</keyword>
<evidence type="ECO:0000313" key="5">
    <source>
        <dbReference type="EMBL" id="CAE7203906.1"/>
    </source>
</evidence>
<dbReference type="InterPro" id="IPR042185">
    <property type="entry name" value="Serpin_sf_2"/>
</dbReference>
<accession>A0A812JA30</accession>
<protein>
    <recommendedName>
        <fullName evidence="4">Serpin domain-containing protein</fullName>
    </recommendedName>
</protein>
<dbReference type="EMBL" id="CAJNDS010000415">
    <property type="protein sequence ID" value="CAE7203906.1"/>
    <property type="molecule type" value="Genomic_DNA"/>
</dbReference>
<dbReference type="Gene3D" id="3.30.497.10">
    <property type="entry name" value="Antithrombin, subunit I, domain 2"/>
    <property type="match status" value="1"/>
</dbReference>
<dbReference type="GO" id="GO:0004867">
    <property type="term" value="F:serine-type endopeptidase inhibitor activity"/>
    <property type="evidence" value="ECO:0007669"/>
    <property type="project" value="InterPro"/>
</dbReference>
<evidence type="ECO:0000313" key="6">
    <source>
        <dbReference type="Proteomes" id="UP000604046"/>
    </source>
</evidence>
<dbReference type="InterPro" id="IPR000215">
    <property type="entry name" value="Serpin_fam"/>
</dbReference>
<feature type="domain" description="Serpin" evidence="4">
    <location>
        <begin position="43"/>
        <end position="263"/>
    </location>
</feature>
<reference evidence="5" key="1">
    <citation type="submission" date="2021-02" db="EMBL/GenBank/DDBJ databases">
        <authorList>
            <person name="Dougan E. K."/>
            <person name="Rhodes N."/>
            <person name="Thang M."/>
            <person name="Chan C."/>
        </authorList>
    </citation>
    <scope>NUCLEOTIDE SEQUENCE</scope>
</reference>
<dbReference type="Pfam" id="PF00079">
    <property type="entry name" value="Serpin"/>
    <property type="match status" value="1"/>
</dbReference>
<dbReference type="PANTHER" id="PTHR11461:SF211">
    <property type="entry name" value="GH10112P-RELATED"/>
    <property type="match status" value="1"/>
</dbReference>
<evidence type="ECO:0000256" key="3">
    <source>
        <dbReference type="SAM" id="MobiDB-lite"/>
    </source>
</evidence>
<proteinExistence type="inferred from homology"/>
<name>A0A812JA30_9DINO</name>
<dbReference type="PANTHER" id="PTHR11461">
    <property type="entry name" value="SERINE PROTEASE INHIBITOR, SERPIN"/>
    <property type="match status" value="1"/>
</dbReference>
<dbReference type="InterPro" id="IPR042178">
    <property type="entry name" value="Serpin_sf_1"/>
</dbReference>
<dbReference type="GO" id="GO:0005615">
    <property type="term" value="C:extracellular space"/>
    <property type="evidence" value="ECO:0007669"/>
    <property type="project" value="InterPro"/>
</dbReference>
<dbReference type="SMART" id="SM00093">
    <property type="entry name" value="SERPIN"/>
    <property type="match status" value="1"/>
</dbReference>
<evidence type="ECO:0000256" key="2">
    <source>
        <dbReference type="RuleBase" id="RU000411"/>
    </source>
</evidence>
<organism evidence="5 6">
    <name type="scientific">Symbiodinium natans</name>
    <dbReference type="NCBI Taxonomy" id="878477"/>
    <lineage>
        <taxon>Eukaryota</taxon>
        <taxon>Sar</taxon>
        <taxon>Alveolata</taxon>
        <taxon>Dinophyceae</taxon>
        <taxon>Suessiales</taxon>
        <taxon>Symbiodiniaceae</taxon>
        <taxon>Symbiodinium</taxon>
    </lineage>
</organism>
<feature type="region of interest" description="Disordered" evidence="3">
    <location>
        <begin position="1"/>
        <end position="21"/>
    </location>
</feature>
<dbReference type="InterPro" id="IPR036186">
    <property type="entry name" value="Serpin_sf"/>
</dbReference>
<dbReference type="Proteomes" id="UP000604046">
    <property type="component" value="Unassembled WGS sequence"/>
</dbReference>
<dbReference type="AlphaFoldDB" id="A0A812JA30"/>
<evidence type="ECO:0000259" key="4">
    <source>
        <dbReference type="SMART" id="SM00093"/>
    </source>
</evidence>
<sequence length="265" mass="29531">MAGSERHGLVPSQHGKTGLKTFSVPTRDRLDSWRATVVNQLGFRLFRLLAPASENVLISPLSISGCLSMVAAGSTEGSGTEKELMSLLTMLVPNLAADSPVKMANSAWVRGQIRKEYVDSVKADFGAEARELMSTDPKPINDWVNEKTEGRIPTLFDNKLDDLTVLVLVNTVFFKGSWAKSFDVAQTRNSEFKGFSSQLQCDMMHKKEKEMLYTENDQFQAVRLPYNDDQTWATIILPREEGVGALSEVTWAFVSVLCCARHCRF</sequence>